<dbReference type="RefSeq" id="WP_023606481.1">
    <property type="nucleotide sequence ID" value="NZ_BKBT01000004.1"/>
</dbReference>
<dbReference type="EMBL" id="CP116507">
    <property type="protein sequence ID" value="WCG22566.1"/>
    <property type="molecule type" value="Genomic_DNA"/>
</dbReference>
<organism evidence="1 2">
    <name type="scientific">Vagococcus lutrae</name>
    <dbReference type="NCBI Taxonomy" id="81947"/>
    <lineage>
        <taxon>Bacteria</taxon>
        <taxon>Bacillati</taxon>
        <taxon>Bacillota</taxon>
        <taxon>Bacilli</taxon>
        <taxon>Lactobacillales</taxon>
        <taxon>Enterococcaceae</taxon>
        <taxon>Vagococcus</taxon>
    </lineage>
</organism>
<accession>A0AAF0BI35</accession>
<dbReference type="Proteomes" id="UP001179600">
    <property type="component" value="Chromosome"/>
</dbReference>
<sequence>MMLANKPMTYRIALDTVQQVFMAYDVTDETKVGYGITIEKAIAALKNII</sequence>
<evidence type="ECO:0000313" key="1">
    <source>
        <dbReference type="EMBL" id="WCG22566.1"/>
    </source>
</evidence>
<name>A0AAF0BI35_9ENTE</name>
<proteinExistence type="predicted"/>
<evidence type="ECO:0000313" key="2">
    <source>
        <dbReference type="Proteomes" id="UP001179600"/>
    </source>
</evidence>
<dbReference type="GeneID" id="72386025"/>
<gene>
    <name evidence="1" type="ORF">PML95_09280</name>
</gene>
<protein>
    <submittedName>
        <fullName evidence="1">Uncharacterized protein</fullName>
    </submittedName>
</protein>
<reference evidence="1" key="1">
    <citation type="submission" date="2023-01" db="EMBL/GenBank/DDBJ databases">
        <title>Oxazolidinone resistance genes in florfenicol resistant enterococci from beef cattle and veal calves at slaughter.</title>
        <authorList>
            <person name="Biggel M."/>
        </authorList>
    </citation>
    <scope>NUCLEOTIDE SEQUENCE</scope>
    <source>
        <strain evidence="1">K204-1</strain>
    </source>
</reference>
<dbReference type="AlphaFoldDB" id="A0AAF0BI35"/>